<proteinExistence type="predicted"/>
<accession>A0AAW5EVC7</accession>
<gene>
    <name evidence="1" type="ORF">K1W68_14725</name>
</gene>
<dbReference type="EMBL" id="JAIBCX010000064">
    <property type="protein sequence ID" value="MCJ8355230.1"/>
    <property type="molecule type" value="Genomic_DNA"/>
</dbReference>
<sequence length="60" mass="6085">RGCRGGAGSRHAGKNILCYDIMRAGSHGPAYADPVAWAGHGPTGQSCHGRAADTKTLPAP</sequence>
<feature type="non-terminal residue" evidence="1">
    <location>
        <position position="1"/>
    </location>
</feature>
<dbReference type="RefSeq" id="WP_247067781.1">
    <property type="nucleotide sequence ID" value="NZ_JAIBCX010000064.1"/>
</dbReference>
<protein>
    <submittedName>
        <fullName evidence="1">Uncharacterized protein</fullName>
    </submittedName>
</protein>
<dbReference type="Proteomes" id="UP001202887">
    <property type="component" value="Unassembled WGS sequence"/>
</dbReference>
<evidence type="ECO:0000313" key="2">
    <source>
        <dbReference type="Proteomes" id="UP001202887"/>
    </source>
</evidence>
<evidence type="ECO:0000313" key="1">
    <source>
        <dbReference type="EMBL" id="MCJ8355230.1"/>
    </source>
</evidence>
<organism evidence="1 2">
    <name type="scientific">Novacetimonas hansenii</name>
    <name type="common">Komagataeibacter hansenii</name>
    <dbReference type="NCBI Taxonomy" id="436"/>
    <lineage>
        <taxon>Bacteria</taxon>
        <taxon>Pseudomonadati</taxon>
        <taxon>Pseudomonadota</taxon>
        <taxon>Alphaproteobacteria</taxon>
        <taxon>Acetobacterales</taxon>
        <taxon>Acetobacteraceae</taxon>
        <taxon>Novacetimonas</taxon>
    </lineage>
</organism>
<dbReference type="AlphaFoldDB" id="A0AAW5EVC7"/>
<reference evidence="1" key="1">
    <citation type="journal article" date="2021" name="Polymers (Basel)">
        <title>Highly Stretchable Bacterial Cellulose Produced by Komagataeibacter hansenii SI1.</title>
        <authorList>
            <person name="Cielecka I."/>
            <person name="Ryngajllo M."/>
            <person name="Maniukiewicz W."/>
            <person name="Bielecki S."/>
        </authorList>
    </citation>
    <scope>NUCLEOTIDE SEQUENCE</scope>
    <source>
        <strain evidence="1">SI1</strain>
    </source>
</reference>
<name>A0AAW5EVC7_NOVHA</name>
<comment type="caution">
    <text evidence="1">The sequence shown here is derived from an EMBL/GenBank/DDBJ whole genome shotgun (WGS) entry which is preliminary data.</text>
</comment>
<reference evidence="1" key="2">
    <citation type="submission" date="2022-03" db="EMBL/GenBank/DDBJ databases">
        <authorList>
            <person name="Ryngajllo M."/>
            <person name="Jacek P."/>
            <person name="Kubiak K."/>
        </authorList>
    </citation>
    <scope>NUCLEOTIDE SEQUENCE</scope>
    <source>
        <strain evidence="1">SI1</strain>
    </source>
</reference>